<dbReference type="InterPro" id="IPR002110">
    <property type="entry name" value="Ankyrin_rpt"/>
</dbReference>
<dbReference type="PANTHER" id="PTHR10622:SF11">
    <property type="entry name" value="HET-DOMAIN-CONTAINING PROTEIN"/>
    <property type="match status" value="1"/>
</dbReference>
<evidence type="ECO:0000256" key="1">
    <source>
        <dbReference type="ARBA" id="ARBA00022737"/>
    </source>
</evidence>
<dbReference type="InterPro" id="IPR056884">
    <property type="entry name" value="NPHP3-like_N"/>
</dbReference>
<keyword evidence="2" id="KW-0040">ANK repeat</keyword>
<dbReference type="OrthoDB" id="4893298at2759"/>
<dbReference type="Proteomes" id="UP000034112">
    <property type="component" value="Unassembled WGS sequence"/>
</dbReference>
<evidence type="ECO:0000256" key="3">
    <source>
        <dbReference type="PROSITE-ProRule" id="PRU00221"/>
    </source>
</evidence>
<dbReference type="EMBL" id="JOKZ01000137">
    <property type="protein sequence ID" value="KKP02741.1"/>
    <property type="molecule type" value="Genomic_DNA"/>
</dbReference>
<protein>
    <submittedName>
        <fullName evidence="6">HET and Ankyrin domain-containing protein</fullName>
    </submittedName>
</protein>
<dbReference type="SMART" id="SM00320">
    <property type="entry name" value="WD40"/>
    <property type="match status" value="2"/>
</dbReference>
<gene>
    <name evidence="6" type="ORF">THAR02_05130</name>
</gene>
<accession>A0A0F9XCB8</accession>
<organism evidence="6 7">
    <name type="scientific">Trichoderma harzianum</name>
    <name type="common">Hypocrea lixii</name>
    <dbReference type="NCBI Taxonomy" id="5544"/>
    <lineage>
        <taxon>Eukaryota</taxon>
        <taxon>Fungi</taxon>
        <taxon>Dikarya</taxon>
        <taxon>Ascomycota</taxon>
        <taxon>Pezizomycotina</taxon>
        <taxon>Sordariomycetes</taxon>
        <taxon>Hypocreomycetidae</taxon>
        <taxon>Hypocreales</taxon>
        <taxon>Hypocreaceae</taxon>
        <taxon>Trichoderma</taxon>
    </lineage>
</organism>
<keyword evidence="1" id="KW-0677">Repeat</keyword>
<sequence>MRLLSFNGNRLACTKDLIDEPPPYAILSHTWGGDDDEVTFSDITAGKGPDKPGYRKIQFCARQAASDGLSYFWIDTCCIDKSNSTELQREINSMFRLYKNAAKCYVYLSDVTKHGDNDQLDSSPASSWESSFRKSRWFTRGWTLQELLAPATVEFYSSECVHLGSKDSLEREIHEITQIPIDVLRGRRLSQISIDKRMAWSEKRSTTYPEDKAYSLLGIFGVYIPLIYGEGQDNAFARLRRAINEQDAAGSGKTIMTSKVIEYLESMNDGMLAYYYFSFRNKDSQSLRNMKCAILVQILKGLSVPHPDNESKFFIPRAFRSLYDTHFPSKTPPMEELDSVLIEVIDLSEETFLIVDALDECDSEFVRGEAINFLASLLEKAKSKLHIFITSRLEVDIDTTISQVSIPTNSVALHATDVDRDIRKHLRALLREEDSLKAWSPALKKRVIEHLVENADGVFRWADLQIQGLRGKTREIDVNRALKRLPRDLGETYSRILQRIDLNNYKLEAMAVLRWLSCSTRPLNLAEIAELAVFDVEESDEANLLPSSSEYEVSCVYQNRFTSASEVLNILSGLVTSTQVSDKDSQPHNSIISFSHFSVKEYLQSNQVSPPYFKMILNDCHWFVLKSSFSYMRAYDLAARDEPNLRNCPLLLYACFSVWEHAKEPEVFFAKGNNGESLLASFIATYLQEYGCNLDAPYDILLRATLDFNQPTDIQVKKSTIAIDSDKQLQFSPVSGIVQTVVDQMTSKISVRESGSQRPLSSRTNTENRIAVWKTLQAEPRVQLNAKDRDGKTPLLLAAIHGDEDFFQYLFAQDGIETDIQETHGWDLLTCALLGKNATIIKMILDLGNFDLDHMDLYGRTNFEWSTHLGLHAALASASKMPEVSRQTSDMRQIPFTVVKEIATDGEVWACIFSQDGSRIALCLSSNKALIFDLQNDELQSTLDHEKPVTKASWSPDDSLIVTLSLDVTMEIFDGHYRPWTEVQGLRVQSSAMSRDGKWLVAVTYTKELLIFQVAAAELTTKISLSERPSWVSISDGLGLILMGYVNGGFDIRLLPSGEAIQQHPGISNTDFLLQGSVGGENDTFLLRAEESESLLGNFFDYDEELTKEIDGYISIWDLNSGTLAGLEHGHYPERTNFATWSPVDPYVIASGGDDHKCRM</sequence>
<evidence type="ECO:0000259" key="5">
    <source>
        <dbReference type="Pfam" id="PF24883"/>
    </source>
</evidence>
<dbReference type="PROSITE" id="PS50082">
    <property type="entry name" value="WD_REPEATS_2"/>
    <property type="match status" value="1"/>
</dbReference>
<dbReference type="SUPFAM" id="SSF52540">
    <property type="entry name" value="P-loop containing nucleoside triphosphate hydrolases"/>
    <property type="match status" value="1"/>
</dbReference>
<feature type="domain" description="Nephrocystin 3-like N-terminal" evidence="5">
    <location>
        <begin position="249"/>
        <end position="392"/>
    </location>
</feature>
<dbReference type="InterPro" id="IPR001680">
    <property type="entry name" value="WD40_rpt"/>
</dbReference>
<dbReference type="Gene3D" id="1.25.40.20">
    <property type="entry name" value="Ankyrin repeat-containing domain"/>
    <property type="match status" value="1"/>
</dbReference>
<comment type="caution">
    <text evidence="6">The sequence shown here is derived from an EMBL/GenBank/DDBJ whole genome shotgun (WGS) entry which is preliminary data.</text>
</comment>
<evidence type="ECO:0000313" key="6">
    <source>
        <dbReference type="EMBL" id="KKP02741.1"/>
    </source>
</evidence>
<dbReference type="SMART" id="SM00248">
    <property type="entry name" value="ANK"/>
    <property type="match status" value="2"/>
</dbReference>
<keyword evidence="3" id="KW-0853">WD repeat</keyword>
<feature type="domain" description="Heterokaryon incompatibility" evidence="4">
    <location>
        <begin position="24"/>
        <end position="146"/>
    </location>
</feature>
<dbReference type="Pfam" id="PF24883">
    <property type="entry name" value="NPHP3_N"/>
    <property type="match status" value="1"/>
</dbReference>
<evidence type="ECO:0000259" key="4">
    <source>
        <dbReference type="Pfam" id="PF06985"/>
    </source>
</evidence>
<dbReference type="PANTHER" id="PTHR10622">
    <property type="entry name" value="HET DOMAIN-CONTAINING PROTEIN"/>
    <property type="match status" value="1"/>
</dbReference>
<evidence type="ECO:0000256" key="2">
    <source>
        <dbReference type="PROSITE-ProRule" id="PRU00023"/>
    </source>
</evidence>
<dbReference type="AlphaFoldDB" id="A0A0F9XCB8"/>
<dbReference type="Gene3D" id="2.130.10.10">
    <property type="entry name" value="YVTN repeat-like/Quinoprotein amine dehydrogenase"/>
    <property type="match status" value="2"/>
</dbReference>
<dbReference type="InterPro" id="IPR010730">
    <property type="entry name" value="HET"/>
</dbReference>
<dbReference type="PROSITE" id="PS50088">
    <property type="entry name" value="ANK_REPEAT"/>
    <property type="match status" value="1"/>
</dbReference>
<feature type="repeat" description="ANK" evidence="2">
    <location>
        <begin position="790"/>
        <end position="823"/>
    </location>
</feature>
<dbReference type="InterPro" id="IPR036770">
    <property type="entry name" value="Ankyrin_rpt-contain_sf"/>
</dbReference>
<evidence type="ECO:0000313" key="7">
    <source>
        <dbReference type="Proteomes" id="UP000034112"/>
    </source>
</evidence>
<dbReference type="SUPFAM" id="SSF48403">
    <property type="entry name" value="Ankyrin repeat"/>
    <property type="match status" value="1"/>
</dbReference>
<dbReference type="InterPro" id="IPR036322">
    <property type="entry name" value="WD40_repeat_dom_sf"/>
</dbReference>
<proteinExistence type="predicted"/>
<dbReference type="Pfam" id="PF06985">
    <property type="entry name" value="HET"/>
    <property type="match status" value="1"/>
</dbReference>
<dbReference type="SUPFAM" id="SSF50978">
    <property type="entry name" value="WD40 repeat-like"/>
    <property type="match status" value="1"/>
</dbReference>
<name>A0A0F9XCB8_TRIHA</name>
<reference evidence="7" key="1">
    <citation type="journal article" date="2015" name="Genome Announc.">
        <title>Draft whole-genome sequence of the biocontrol agent Trichoderma harzianum T6776.</title>
        <authorList>
            <person name="Baroncelli R."/>
            <person name="Piaggeschi G."/>
            <person name="Fiorini L."/>
            <person name="Bertolini E."/>
            <person name="Zapparata A."/>
            <person name="Pe M.E."/>
            <person name="Sarrocco S."/>
            <person name="Vannacci G."/>
        </authorList>
    </citation>
    <scope>NUCLEOTIDE SEQUENCE [LARGE SCALE GENOMIC DNA]</scope>
    <source>
        <strain evidence="7">T6776</strain>
    </source>
</reference>
<dbReference type="InterPro" id="IPR027417">
    <property type="entry name" value="P-loop_NTPase"/>
</dbReference>
<feature type="repeat" description="WD" evidence="3">
    <location>
        <begin position="942"/>
        <end position="974"/>
    </location>
</feature>
<dbReference type="Gene3D" id="3.40.50.300">
    <property type="entry name" value="P-loop containing nucleotide triphosphate hydrolases"/>
    <property type="match status" value="1"/>
</dbReference>
<dbReference type="InterPro" id="IPR015943">
    <property type="entry name" value="WD40/YVTN_repeat-like_dom_sf"/>
</dbReference>